<dbReference type="RefSeq" id="WP_146959106.1">
    <property type="nucleotide sequence ID" value="NZ_CP042467.1"/>
</dbReference>
<dbReference type="Proteomes" id="UP000321595">
    <property type="component" value="Chromosome"/>
</dbReference>
<dbReference type="KEGG" id="bbae:FRD01_09250"/>
<organism evidence="2 3">
    <name type="scientific">Microvenator marinus</name>
    <dbReference type="NCBI Taxonomy" id="2600177"/>
    <lineage>
        <taxon>Bacteria</taxon>
        <taxon>Deltaproteobacteria</taxon>
        <taxon>Bradymonadales</taxon>
        <taxon>Microvenatoraceae</taxon>
        <taxon>Microvenator</taxon>
    </lineage>
</organism>
<name>A0A5B8XQ61_9DELT</name>
<feature type="transmembrane region" description="Helical" evidence="1">
    <location>
        <begin position="55"/>
        <end position="71"/>
    </location>
</feature>
<feature type="transmembrane region" description="Helical" evidence="1">
    <location>
        <begin position="83"/>
        <end position="99"/>
    </location>
</feature>
<keyword evidence="1" id="KW-0812">Transmembrane</keyword>
<accession>A0A5B8XQ61</accession>
<evidence type="ECO:0000256" key="1">
    <source>
        <dbReference type="SAM" id="Phobius"/>
    </source>
</evidence>
<gene>
    <name evidence="2" type="ORF">FRD01_09250</name>
</gene>
<proteinExistence type="predicted"/>
<keyword evidence="1" id="KW-1133">Transmembrane helix</keyword>
<protein>
    <submittedName>
        <fullName evidence="2">Uncharacterized protein</fullName>
    </submittedName>
</protein>
<dbReference type="AlphaFoldDB" id="A0A5B8XQ61"/>
<sequence>MRRRTWFLWGVISGQIAFAPFFADFFGSYHCTSANFWFASAPWLLWMDVTGARDLAYFTAVPALVFFIYTLTRFKHFRVEQALLALFTAALSAYVPFFQF</sequence>
<dbReference type="EMBL" id="CP042467">
    <property type="protein sequence ID" value="QED27421.1"/>
    <property type="molecule type" value="Genomic_DNA"/>
</dbReference>
<keyword evidence="3" id="KW-1185">Reference proteome</keyword>
<keyword evidence="1" id="KW-0472">Membrane</keyword>
<evidence type="ECO:0000313" key="3">
    <source>
        <dbReference type="Proteomes" id="UP000321595"/>
    </source>
</evidence>
<evidence type="ECO:0000313" key="2">
    <source>
        <dbReference type="EMBL" id="QED27421.1"/>
    </source>
</evidence>
<reference evidence="2 3" key="1">
    <citation type="submission" date="2019-08" db="EMBL/GenBank/DDBJ databases">
        <authorList>
            <person name="Liang Q."/>
        </authorList>
    </citation>
    <scope>NUCLEOTIDE SEQUENCE [LARGE SCALE GENOMIC DNA]</scope>
    <source>
        <strain evidence="2 3">V1718</strain>
    </source>
</reference>